<dbReference type="EMBL" id="KQ460736">
    <property type="protein sequence ID" value="KPJ12602.1"/>
    <property type="molecule type" value="Genomic_DNA"/>
</dbReference>
<name>A0A0N1IGQ1_PAPMA</name>
<dbReference type="GO" id="GO:0009083">
    <property type="term" value="P:branched-chain amino acid catabolic process"/>
    <property type="evidence" value="ECO:0007669"/>
    <property type="project" value="InterPro"/>
</dbReference>
<comment type="subcellular location">
    <subcellularLocation>
        <location evidence="1">Membrane</location>
        <topology evidence="1">Multi-pass membrane protein</topology>
    </subcellularLocation>
</comment>
<dbReference type="PANTHER" id="PTHR46314:SF2">
    <property type="entry name" value="SOLUTE CARRIER FAMILY 25 MEMBER 44"/>
    <property type="match status" value="1"/>
</dbReference>
<protein>
    <submittedName>
        <fullName evidence="5">Solute carrier family 25 member 44</fullName>
    </submittedName>
</protein>
<dbReference type="PANTHER" id="PTHR46314">
    <property type="entry name" value="SOLUTE CARRIER FAMILY 25 MEMBER 44"/>
    <property type="match status" value="1"/>
</dbReference>
<reference evidence="5 6" key="1">
    <citation type="journal article" date="2015" name="Nat. Commun.">
        <title>Outbred genome sequencing and CRISPR/Cas9 gene editing in butterflies.</title>
        <authorList>
            <person name="Li X."/>
            <person name="Fan D."/>
            <person name="Zhang W."/>
            <person name="Liu G."/>
            <person name="Zhang L."/>
            <person name="Zhao L."/>
            <person name="Fang X."/>
            <person name="Chen L."/>
            <person name="Dong Y."/>
            <person name="Chen Y."/>
            <person name="Ding Y."/>
            <person name="Zhao R."/>
            <person name="Feng M."/>
            <person name="Zhu Y."/>
            <person name="Feng Y."/>
            <person name="Jiang X."/>
            <person name="Zhu D."/>
            <person name="Xiang H."/>
            <person name="Feng X."/>
            <person name="Li S."/>
            <person name="Wang J."/>
            <person name="Zhang G."/>
            <person name="Kronforst M.R."/>
            <person name="Wang W."/>
        </authorList>
    </citation>
    <scope>NUCLEOTIDE SEQUENCE [LARGE SCALE GENOMIC DNA]</scope>
    <source>
        <strain evidence="5">Ya'a_city_454_Pm</strain>
        <tissue evidence="5">Whole body</tissue>
    </source>
</reference>
<dbReference type="InterPro" id="IPR042164">
    <property type="entry name" value="SLC25A44"/>
</dbReference>
<evidence type="ECO:0000256" key="4">
    <source>
        <dbReference type="ARBA" id="ARBA00023136"/>
    </source>
</evidence>
<dbReference type="Gene3D" id="1.50.40.10">
    <property type="entry name" value="Mitochondrial carrier domain"/>
    <property type="match status" value="1"/>
</dbReference>
<dbReference type="GO" id="GO:0005739">
    <property type="term" value="C:mitochondrion"/>
    <property type="evidence" value="ECO:0007669"/>
    <property type="project" value="InterPro"/>
</dbReference>
<dbReference type="GO" id="GO:0015658">
    <property type="term" value="F:branched-chain amino acid transmembrane transporter activity"/>
    <property type="evidence" value="ECO:0007669"/>
    <property type="project" value="InterPro"/>
</dbReference>
<dbReference type="InterPro" id="IPR023395">
    <property type="entry name" value="MCP_dom_sf"/>
</dbReference>
<evidence type="ECO:0000313" key="6">
    <source>
        <dbReference type="Proteomes" id="UP000053240"/>
    </source>
</evidence>
<comment type="similarity">
    <text evidence="2">Belongs to the mitochondrial carrier (TC 2.A.29) family.</text>
</comment>
<sequence>MTLRTFDVLQQGVQIARVLSSPAAPERTTISVEGVGSMRQVFKELWREEGLIGLYAKGLSARLAQSACFSFSIILGYETIKRFSVNDEFRTRVRW</sequence>
<dbReference type="Pfam" id="PF00153">
    <property type="entry name" value="Mito_carr"/>
    <property type="match status" value="1"/>
</dbReference>
<evidence type="ECO:0000256" key="1">
    <source>
        <dbReference type="ARBA" id="ARBA00004141"/>
    </source>
</evidence>
<evidence type="ECO:0000313" key="5">
    <source>
        <dbReference type="EMBL" id="KPJ12602.1"/>
    </source>
</evidence>
<dbReference type="SUPFAM" id="SSF103506">
    <property type="entry name" value="Mitochondrial carrier"/>
    <property type="match status" value="1"/>
</dbReference>
<accession>A0A0N1IGQ1</accession>
<dbReference type="AlphaFoldDB" id="A0A0N1IGQ1"/>
<dbReference type="InterPro" id="IPR018108">
    <property type="entry name" value="MCP_transmembrane"/>
</dbReference>
<keyword evidence="4" id="KW-0472">Membrane</keyword>
<proteinExistence type="inferred from homology"/>
<dbReference type="Proteomes" id="UP000053240">
    <property type="component" value="Unassembled WGS sequence"/>
</dbReference>
<evidence type="ECO:0000256" key="3">
    <source>
        <dbReference type="ARBA" id="ARBA00022692"/>
    </source>
</evidence>
<organism evidence="5 6">
    <name type="scientific">Papilio machaon</name>
    <name type="common">Old World swallowtail butterfly</name>
    <dbReference type="NCBI Taxonomy" id="76193"/>
    <lineage>
        <taxon>Eukaryota</taxon>
        <taxon>Metazoa</taxon>
        <taxon>Ecdysozoa</taxon>
        <taxon>Arthropoda</taxon>
        <taxon>Hexapoda</taxon>
        <taxon>Insecta</taxon>
        <taxon>Pterygota</taxon>
        <taxon>Neoptera</taxon>
        <taxon>Endopterygota</taxon>
        <taxon>Lepidoptera</taxon>
        <taxon>Glossata</taxon>
        <taxon>Ditrysia</taxon>
        <taxon>Papilionoidea</taxon>
        <taxon>Papilionidae</taxon>
        <taxon>Papilioninae</taxon>
        <taxon>Papilio</taxon>
    </lineage>
</organism>
<dbReference type="InParanoid" id="A0A0N1IGQ1"/>
<evidence type="ECO:0000256" key="2">
    <source>
        <dbReference type="ARBA" id="ARBA00006375"/>
    </source>
</evidence>
<keyword evidence="6" id="KW-1185">Reference proteome</keyword>
<dbReference type="GO" id="GO:0016020">
    <property type="term" value="C:membrane"/>
    <property type="evidence" value="ECO:0007669"/>
    <property type="project" value="UniProtKB-SubCell"/>
</dbReference>
<keyword evidence="3" id="KW-0812">Transmembrane</keyword>
<gene>
    <name evidence="5" type="ORF">RR48_02235</name>
</gene>